<keyword evidence="4" id="KW-1185">Reference proteome</keyword>
<feature type="compositionally biased region" description="Low complexity" evidence="1">
    <location>
        <begin position="525"/>
        <end position="585"/>
    </location>
</feature>
<evidence type="ECO:0000313" key="4">
    <source>
        <dbReference type="Proteomes" id="UP000612055"/>
    </source>
</evidence>
<accession>A0A836C5J4</accession>
<dbReference type="AlphaFoldDB" id="A0A836C5J4"/>
<evidence type="ECO:0000256" key="1">
    <source>
        <dbReference type="SAM" id="MobiDB-lite"/>
    </source>
</evidence>
<feature type="region of interest" description="Disordered" evidence="1">
    <location>
        <begin position="506"/>
        <end position="627"/>
    </location>
</feature>
<dbReference type="EMBL" id="JAEHOE010000005">
    <property type="protein sequence ID" value="KAG2499767.1"/>
    <property type="molecule type" value="Genomic_DNA"/>
</dbReference>
<evidence type="ECO:0000259" key="2">
    <source>
        <dbReference type="Pfam" id="PF05548"/>
    </source>
</evidence>
<reference evidence="3" key="1">
    <citation type="journal article" date="2020" name="bioRxiv">
        <title>Comparative genomics of Chlamydomonas.</title>
        <authorList>
            <person name="Craig R.J."/>
            <person name="Hasan A.R."/>
            <person name="Ness R.W."/>
            <person name="Keightley P.D."/>
        </authorList>
    </citation>
    <scope>NUCLEOTIDE SEQUENCE</scope>
    <source>
        <strain evidence="3">CCAP 11/70</strain>
    </source>
</reference>
<evidence type="ECO:0000313" key="3">
    <source>
        <dbReference type="EMBL" id="KAG2499767.1"/>
    </source>
</evidence>
<organism evidence="3 4">
    <name type="scientific">Edaphochlamys debaryana</name>
    <dbReference type="NCBI Taxonomy" id="47281"/>
    <lineage>
        <taxon>Eukaryota</taxon>
        <taxon>Viridiplantae</taxon>
        <taxon>Chlorophyta</taxon>
        <taxon>core chlorophytes</taxon>
        <taxon>Chlorophyceae</taxon>
        <taxon>CS clade</taxon>
        <taxon>Chlamydomonadales</taxon>
        <taxon>Chlamydomonadales incertae sedis</taxon>
        <taxon>Edaphochlamys</taxon>
    </lineage>
</organism>
<feature type="domain" description="Peptidase M11 gametolysin" evidence="2">
    <location>
        <begin position="114"/>
        <end position="342"/>
    </location>
</feature>
<protein>
    <recommendedName>
        <fullName evidence="2">Peptidase M11 gametolysin domain-containing protein</fullName>
    </recommendedName>
</protein>
<sequence length="627" mass="65531">MADNHMFQVKWFVIRRTDAMAFRLPSQPLAPVTLKPIPAGSSISLICTPSLQPYTCGKISNITGVFSPAAAPGLAVNVSVSLLVVVLKMSGNDDCPGSDGADPARVSQMLWEPRGIASQLSTCSYGSMTLNANKSKVIELALPCSFEVLACDYMATANIARPLADAALNGLLNSFTHTMWVMPYESTSNCAFLGISAIRGRVSWLTPAELGVFKAGTVMQELMHNYGLFHGWREETEYTDGSTFMGMAQSACPSGPELLLLGWATPLAVLNGRLLPEASLSVFNATIPATYLGQSGVVVRILPDWLPGDVYTKNLYLSVRSRAGGDWQLDAEYDNRLSVHTALRVADAGIGGTAGDPQFDLEYLMDQGTLQVLDQYRLVIQARELLDDSRGRRMVVDVCRFRSNATTECRMPPIPTICPPVDGYTVQKDLDCRDNDLEAFANVDAYIASSLCDTSPSGCLGFSFSARLGFAVLKASPVAAEAPGPEPAPPAFPATAVTNAAATEAPLPKATQPSSAPSIPHTACSSAAPKAPPTDTTTPAQSSTSQAAAFASAASSGPRAALATSTQPASPAASAPEAPSEAVAPTTPPLSQAAQPASSTALAQAAEPASSTAFAQAAEPASSTAFA</sequence>
<gene>
    <name evidence="3" type="ORF">HYH03_002064</name>
</gene>
<proteinExistence type="predicted"/>
<dbReference type="Pfam" id="PF05548">
    <property type="entry name" value="Peptidase_M11"/>
    <property type="match status" value="1"/>
</dbReference>
<feature type="compositionally biased region" description="Polar residues" evidence="1">
    <location>
        <begin position="590"/>
        <end position="602"/>
    </location>
</feature>
<name>A0A836C5J4_9CHLO</name>
<dbReference type="InterPro" id="IPR008752">
    <property type="entry name" value="Peptidase_M11"/>
</dbReference>
<dbReference type="Proteomes" id="UP000612055">
    <property type="component" value="Unassembled WGS sequence"/>
</dbReference>
<comment type="caution">
    <text evidence="3">The sequence shown here is derived from an EMBL/GenBank/DDBJ whole genome shotgun (WGS) entry which is preliminary data.</text>
</comment>